<dbReference type="OrthoDB" id="9814238at2"/>
<dbReference type="InterPro" id="IPR000620">
    <property type="entry name" value="EamA_dom"/>
</dbReference>
<evidence type="ECO:0000256" key="2">
    <source>
        <dbReference type="SAM" id="Phobius"/>
    </source>
</evidence>
<feature type="transmembrane region" description="Helical" evidence="2">
    <location>
        <begin position="265"/>
        <end position="284"/>
    </location>
</feature>
<feature type="transmembrane region" description="Helical" evidence="2">
    <location>
        <begin position="179"/>
        <end position="197"/>
    </location>
</feature>
<feature type="domain" description="EamA" evidence="3">
    <location>
        <begin position="6"/>
        <end position="135"/>
    </location>
</feature>
<dbReference type="Gene3D" id="1.10.3730.20">
    <property type="match status" value="1"/>
</dbReference>
<gene>
    <name evidence="4" type="ORF">QX51_09700</name>
</gene>
<feature type="transmembrane region" description="Helical" evidence="2">
    <location>
        <begin position="62"/>
        <end position="81"/>
    </location>
</feature>
<evidence type="ECO:0000313" key="5">
    <source>
        <dbReference type="Proteomes" id="UP000031189"/>
    </source>
</evidence>
<feature type="transmembrane region" description="Helical" evidence="2">
    <location>
        <begin position="87"/>
        <end position="107"/>
    </location>
</feature>
<evidence type="ECO:0000259" key="3">
    <source>
        <dbReference type="Pfam" id="PF00892"/>
    </source>
</evidence>
<dbReference type="PANTHER" id="PTHR22911">
    <property type="entry name" value="ACYL-MALONYL CONDENSING ENZYME-RELATED"/>
    <property type="match status" value="1"/>
</dbReference>
<proteinExistence type="inferred from homology"/>
<dbReference type="AlphaFoldDB" id="A0A0B3WRQ5"/>
<protein>
    <submittedName>
        <fullName evidence="4">Transporter</fullName>
    </submittedName>
</protein>
<dbReference type="EMBL" id="JWHR01000087">
    <property type="protein sequence ID" value="KHS57215.1"/>
    <property type="molecule type" value="Genomic_DNA"/>
</dbReference>
<dbReference type="SUPFAM" id="SSF103481">
    <property type="entry name" value="Multidrug resistance efflux transporter EmrE"/>
    <property type="match status" value="2"/>
</dbReference>
<feature type="transmembrane region" description="Helical" evidence="2">
    <location>
        <begin position="149"/>
        <end position="167"/>
    </location>
</feature>
<dbReference type="Proteomes" id="UP000031189">
    <property type="component" value="Unassembled WGS sequence"/>
</dbReference>
<dbReference type="InterPro" id="IPR037185">
    <property type="entry name" value="EmrE-like"/>
</dbReference>
<dbReference type="Pfam" id="PF00892">
    <property type="entry name" value="EamA"/>
    <property type="match status" value="2"/>
</dbReference>
<dbReference type="STRING" id="1577792.QX51_09700"/>
<evidence type="ECO:0000313" key="4">
    <source>
        <dbReference type="EMBL" id="KHS57215.1"/>
    </source>
</evidence>
<feature type="transmembrane region" description="Helical" evidence="2">
    <location>
        <begin position="7"/>
        <end position="25"/>
    </location>
</feature>
<reference evidence="4 5" key="1">
    <citation type="submission" date="2014-12" db="EMBL/GenBank/DDBJ databases">
        <title>Draft genome sequence of Terrisporobacter sp. 08-306576, isolated from the blood culture of a bacteremia patient.</title>
        <authorList>
            <person name="Lund L.C."/>
            <person name="Sydenham T.V."/>
            <person name="Hogh S.V."/>
            <person name="Skov M.N."/>
            <person name="Kemp M."/>
            <person name="Justesen U.S."/>
        </authorList>
    </citation>
    <scope>NUCLEOTIDE SEQUENCE [LARGE SCALE GENOMIC DNA]</scope>
    <source>
        <strain evidence="4 5">08-306576</strain>
    </source>
</reference>
<accession>A0A0B3WRQ5</accession>
<dbReference type="RefSeq" id="WP_039679705.1">
    <property type="nucleotide sequence ID" value="NZ_JAWGXO010000011.1"/>
</dbReference>
<evidence type="ECO:0000256" key="1">
    <source>
        <dbReference type="ARBA" id="ARBA00007362"/>
    </source>
</evidence>
<dbReference type="GO" id="GO:0016020">
    <property type="term" value="C:membrane"/>
    <property type="evidence" value="ECO:0007669"/>
    <property type="project" value="InterPro"/>
</dbReference>
<feature type="transmembrane region" description="Helical" evidence="2">
    <location>
        <begin position="31"/>
        <end position="50"/>
    </location>
</feature>
<feature type="transmembrane region" description="Helical" evidence="2">
    <location>
        <begin position="119"/>
        <end position="137"/>
    </location>
</feature>
<feature type="transmembrane region" description="Helical" evidence="2">
    <location>
        <begin position="209"/>
        <end position="228"/>
    </location>
</feature>
<name>A0A0B3WRQ5_9FIRM</name>
<organism evidence="4 5">
    <name type="scientific">Terrisporobacter othiniensis</name>
    <dbReference type="NCBI Taxonomy" id="1577792"/>
    <lineage>
        <taxon>Bacteria</taxon>
        <taxon>Bacillati</taxon>
        <taxon>Bacillota</taxon>
        <taxon>Clostridia</taxon>
        <taxon>Peptostreptococcales</taxon>
        <taxon>Peptostreptococcaceae</taxon>
        <taxon>Terrisporobacter</taxon>
    </lineage>
</organism>
<comment type="caution">
    <text evidence="4">The sequence shown here is derived from an EMBL/GenBank/DDBJ whole genome shotgun (WGS) entry which is preliminary data.</text>
</comment>
<keyword evidence="2" id="KW-0472">Membrane</keyword>
<feature type="transmembrane region" description="Helical" evidence="2">
    <location>
        <begin position="240"/>
        <end position="259"/>
    </location>
</feature>
<sequence length="303" mass="33047">MKKYKLGLIIAMLIWGSIGIFVRYIDFTSSQIALVRAIVGSIFLIVFSMISKEHLSKEKIKSNLLVLVACGICLGFNWIFLFQAYNYTTISTATICYYLAPVIVMFLSPFLLKEKLTPVKVLCIVAAMIGMLCIVGIDKSSMGGNNIVGIVYGLSAACLYAGVVVLNKFLKDISGRDSSVVQLSVAAIFLIPYVIFTEKISLAGVSSKSIILLLIIGIVHTGIAYLIYFTVIQKLESQTVAIYSYVDPISAIIMSAIILSESMSLLQILGGILILGSTFISEIYSNKIKSQEVLVEVANSEEE</sequence>
<feature type="domain" description="EamA" evidence="3">
    <location>
        <begin position="149"/>
        <end position="280"/>
    </location>
</feature>
<keyword evidence="2" id="KW-0812">Transmembrane</keyword>
<keyword evidence="2" id="KW-1133">Transmembrane helix</keyword>
<comment type="similarity">
    <text evidence="1">Belongs to the EamA transporter family.</text>
</comment>
<dbReference type="PANTHER" id="PTHR22911:SF102">
    <property type="entry name" value="MEMBRANE PROTEIN"/>
    <property type="match status" value="1"/>
</dbReference>
<keyword evidence="5" id="KW-1185">Reference proteome</keyword>